<keyword evidence="1" id="KW-0472">Membrane</keyword>
<name>A0A6L8LRD5_9RHOB</name>
<gene>
    <name evidence="2" type="ORF">GR167_12015</name>
</gene>
<feature type="transmembrane region" description="Helical" evidence="1">
    <location>
        <begin position="48"/>
        <end position="67"/>
    </location>
</feature>
<proteinExistence type="predicted"/>
<feature type="transmembrane region" description="Helical" evidence="1">
    <location>
        <begin position="79"/>
        <end position="97"/>
    </location>
</feature>
<dbReference type="RefSeq" id="WP_160973775.1">
    <property type="nucleotide sequence ID" value="NZ_WWEN01000004.1"/>
</dbReference>
<comment type="caution">
    <text evidence="2">The sequence shown here is derived from an EMBL/GenBank/DDBJ whole genome shotgun (WGS) entry which is preliminary data.</text>
</comment>
<keyword evidence="3" id="KW-1185">Reference proteome</keyword>
<evidence type="ECO:0000256" key="1">
    <source>
        <dbReference type="SAM" id="Phobius"/>
    </source>
</evidence>
<keyword evidence="1" id="KW-1133">Transmembrane helix</keyword>
<accession>A0A6L8LRD5</accession>
<protein>
    <submittedName>
        <fullName evidence="2">Uncharacterized protein</fullName>
    </submittedName>
</protein>
<evidence type="ECO:0000313" key="2">
    <source>
        <dbReference type="EMBL" id="MYM56032.1"/>
    </source>
</evidence>
<reference evidence="2 3" key="1">
    <citation type="submission" date="2020-01" db="EMBL/GenBank/DDBJ databases">
        <authorList>
            <person name="Chen S."/>
        </authorList>
    </citation>
    <scope>NUCLEOTIDE SEQUENCE [LARGE SCALE GENOMIC DNA]</scope>
    <source>
        <strain evidence="2 3">GS-10</strain>
    </source>
</reference>
<feature type="transmembrane region" description="Helical" evidence="1">
    <location>
        <begin position="17"/>
        <end position="36"/>
    </location>
</feature>
<feature type="transmembrane region" description="Helical" evidence="1">
    <location>
        <begin position="109"/>
        <end position="127"/>
    </location>
</feature>
<dbReference type="EMBL" id="WWEN01000004">
    <property type="protein sequence ID" value="MYM56032.1"/>
    <property type="molecule type" value="Genomic_DNA"/>
</dbReference>
<evidence type="ECO:0000313" key="3">
    <source>
        <dbReference type="Proteomes" id="UP000479043"/>
    </source>
</evidence>
<dbReference type="Proteomes" id="UP000479043">
    <property type="component" value="Unassembled WGS sequence"/>
</dbReference>
<organism evidence="2 3">
    <name type="scientific">Thalassovita mangrovi</name>
    <dbReference type="NCBI Taxonomy" id="2692236"/>
    <lineage>
        <taxon>Bacteria</taxon>
        <taxon>Pseudomonadati</taxon>
        <taxon>Pseudomonadota</taxon>
        <taxon>Alphaproteobacteria</taxon>
        <taxon>Rhodobacterales</taxon>
        <taxon>Roseobacteraceae</taxon>
        <taxon>Thalassovita</taxon>
    </lineage>
</organism>
<keyword evidence="1" id="KW-0812">Transmembrane</keyword>
<sequence>MSEADGFVTFLNDAPPLLVLLLDLTVLALPVMIAVAELIRLREPKPPLASWLCTGAAVVLFLIWLTPPSWWSVPEAQQLRVFLILGLYAWILYDWYTSVRDDGFHWIDLPVIGTVCVMLGLAVAAYFA</sequence>
<dbReference type="AlphaFoldDB" id="A0A6L8LRD5"/>